<sequence>MRNKPATIPFSSHLVLLNQKKLHHQTKAQIYMLVELPMICSEINIALGLNAWIQKEPDLQVILKTKNTRTVRPLYLRDIQDIKVLRKKDKENVYVLDLTDQQRSRLIQTLIEVAI</sequence>
<proteinExistence type="predicted"/>
<accession>A0AB74N811</accession>
<dbReference type="RefSeq" id="WP_149058240.1">
    <property type="nucleotide sequence ID" value="NZ_VTHT01000009.1"/>
</dbReference>
<evidence type="ECO:0000313" key="2">
    <source>
        <dbReference type="Proteomes" id="UP000322220"/>
    </source>
</evidence>
<organism evidence="1 2">
    <name type="scientific">Listeria monocytogenes</name>
    <dbReference type="NCBI Taxonomy" id="1639"/>
    <lineage>
        <taxon>Bacteria</taxon>
        <taxon>Bacillati</taxon>
        <taxon>Bacillota</taxon>
        <taxon>Bacilli</taxon>
        <taxon>Bacillales</taxon>
        <taxon>Listeriaceae</taxon>
        <taxon>Listeria</taxon>
    </lineage>
</organism>
<dbReference type="Proteomes" id="UP000322220">
    <property type="component" value="Unassembled WGS sequence"/>
</dbReference>
<dbReference type="EMBL" id="VTIK01000010">
    <property type="protein sequence ID" value="TYU49446.1"/>
    <property type="molecule type" value="Genomic_DNA"/>
</dbReference>
<gene>
    <name evidence="1" type="ORF">FZW98_14490</name>
</gene>
<evidence type="ECO:0000313" key="1">
    <source>
        <dbReference type="EMBL" id="TYU49446.1"/>
    </source>
</evidence>
<reference evidence="1 2" key="1">
    <citation type="submission" date="2019-08" db="EMBL/GenBank/DDBJ databases">
        <title>Soil Listeria distribution.</title>
        <authorList>
            <person name="Liao J."/>
        </authorList>
    </citation>
    <scope>NUCLEOTIDE SEQUENCE [LARGE SCALE GENOMIC DNA]</scope>
    <source>
        <strain evidence="1 2">IN-RH-2-BL1</strain>
    </source>
</reference>
<protein>
    <submittedName>
        <fullName evidence="1">Uncharacterized protein</fullName>
    </submittedName>
</protein>
<name>A0AB74N811_LISMN</name>
<comment type="caution">
    <text evidence="1">The sequence shown here is derived from an EMBL/GenBank/DDBJ whole genome shotgun (WGS) entry which is preliminary data.</text>
</comment>
<dbReference type="AlphaFoldDB" id="A0AB74N811"/>